<dbReference type="PIRSF" id="PIRSF037016">
    <property type="entry name" value="Pseudouridin_synth_euk_prd"/>
    <property type="match status" value="1"/>
</dbReference>
<dbReference type="OrthoDB" id="447290at2759"/>
<dbReference type="Pfam" id="PF01142">
    <property type="entry name" value="TruD"/>
    <property type="match status" value="1"/>
</dbReference>
<organism evidence="5 6">
    <name type="scientific">Daphnia magna</name>
    <dbReference type="NCBI Taxonomy" id="35525"/>
    <lineage>
        <taxon>Eukaryota</taxon>
        <taxon>Metazoa</taxon>
        <taxon>Ecdysozoa</taxon>
        <taxon>Arthropoda</taxon>
        <taxon>Crustacea</taxon>
        <taxon>Branchiopoda</taxon>
        <taxon>Diplostraca</taxon>
        <taxon>Cladocera</taxon>
        <taxon>Anomopoda</taxon>
        <taxon>Daphniidae</taxon>
        <taxon>Daphnia</taxon>
    </lineage>
</organism>
<accession>A0A0P5YCB8</accession>
<dbReference type="GO" id="GO:0001522">
    <property type="term" value="P:pseudouridine synthesis"/>
    <property type="evidence" value="ECO:0007669"/>
    <property type="project" value="InterPro"/>
</dbReference>
<evidence type="ECO:0000256" key="3">
    <source>
        <dbReference type="ARBA" id="ARBA00023235"/>
    </source>
</evidence>
<dbReference type="CDD" id="cd02576">
    <property type="entry name" value="PseudoU_synth_ScPUS7"/>
    <property type="match status" value="1"/>
</dbReference>
<dbReference type="Proteomes" id="UP000076858">
    <property type="component" value="Unassembled WGS sequence"/>
</dbReference>
<dbReference type="AlphaFoldDB" id="A0A0P5YCB8"/>
<dbReference type="GO" id="GO:0003723">
    <property type="term" value="F:RNA binding"/>
    <property type="evidence" value="ECO:0007669"/>
    <property type="project" value="InterPro"/>
</dbReference>
<keyword evidence="3" id="KW-0413">Isomerase</keyword>
<dbReference type="GO" id="GO:0009982">
    <property type="term" value="F:pseudouridine synthase activity"/>
    <property type="evidence" value="ECO:0007669"/>
    <property type="project" value="InterPro"/>
</dbReference>
<sequence length="599" mass="68276">MNAQEVGIIQYVSNGKGFSAVWKSSDFQVNEISLDGKEIHLTDRTLPDIMVFPKKNIKEFPSPYEQNQLLTADQWNEIDGMIKNELPLTIKIDVCGKRKDERQSLARVLSVKYEGLSFKTVCNVLQISKRENVRPRIREPPPSTLYTQFVLYKENLSTATALAKLYRSRKPSLRPKFWTAGDLPKRANTSQLVTAFDWSPLHVAGGLRSNVIIGNYKFTDKPLVPGHRIGSHYTIALRQVMGDASVIKANLQSLKINGFINYYDVECFGRSREAPLHLIGKCLLKKNWQEVINLMLEPSAIDPGDVTGEEYAALVKYKVSRNAWLALENIPSGASTSIECKLLFDMKNRRKNVNRLIRSIPRSKLRIYVRAYLRFLWNMIASERIAKFGLEPIIGDLVYAYHPENGSTEKSQRKIILLDEGNIRNYTISDVMLPLPGIDGTYPLNEVANYNTNFLLKDGLLESDLKRAVKDYSVDVEYRPVVAKPFDIVWYFIRYSNPSETLVWSDMDRMRKKEKPNLIENGAFLGLVIEFDLLSSVYATMALREITKMDTIFDFVTPNVPGNETLKEDLISRDRKSSAEPEAKRIKLMDTVEKSIPGV</sequence>
<dbReference type="InterPro" id="IPR001656">
    <property type="entry name" value="PsdUridine_synth_TruD"/>
</dbReference>
<proteinExistence type="inferred from homology"/>
<evidence type="ECO:0000256" key="2">
    <source>
        <dbReference type="ARBA" id="ARBA00022694"/>
    </source>
</evidence>
<protein>
    <submittedName>
        <fullName evidence="5">Pseudouridylate synthase 7-like protein</fullName>
    </submittedName>
</protein>
<dbReference type="GO" id="GO:0008033">
    <property type="term" value="P:tRNA processing"/>
    <property type="evidence" value="ECO:0007669"/>
    <property type="project" value="UniProtKB-KW"/>
</dbReference>
<dbReference type="EMBL" id="LRGB01000930">
    <property type="protein sequence ID" value="KZS15117.1"/>
    <property type="molecule type" value="Genomic_DNA"/>
</dbReference>
<keyword evidence="2" id="KW-0819">tRNA processing</keyword>
<dbReference type="InterPro" id="IPR020103">
    <property type="entry name" value="PsdUridine_synth_cat_dom_sf"/>
</dbReference>
<dbReference type="SUPFAM" id="SSF55120">
    <property type="entry name" value="Pseudouridine synthase"/>
    <property type="match status" value="1"/>
</dbReference>
<dbReference type="Gene3D" id="3.30.2350.20">
    <property type="entry name" value="TruD, catalytic domain"/>
    <property type="match status" value="2"/>
</dbReference>
<dbReference type="PANTHER" id="PTHR13326">
    <property type="entry name" value="TRNA PSEUDOURIDINE SYNTHASE D"/>
    <property type="match status" value="1"/>
</dbReference>
<keyword evidence="6" id="KW-1185">Reference proteome</keyword>
<gene>
    <name evidence="5" type="ORF">APZ42_019652</name>
</gene>
<name>A0A0P5YCB8_9CRUS</name>
<reference evidence="5 6" key="1">
    <citation type="submission" date="2016-03" db="EMBL/GenBank/DDBJ databases">
        <title>EvidentialGene: Evidence-directed Construction of Genes on Genomes.</title>
        <authorList>
            <person name="Gilbert D.G."/>
            <person name="Choi J.-H."/>
            <person name="Mockaitis K."/>
            <person name="Colbourne J."/>
            <person name="Pfrender M."/>
        </authorList>
    </citation>
    <scope>NUCLEOTIDE SEQUENCE [LARGE SCALE GENOMIC DNA]</scope>
    <source>
        <strain evidence="5 6">Xinb3</strain>
        <tissue evidence="5">Complete organism</tissue>
    </source>
</reference>
<evidence type="ECO:0000256" key="1">
    <source>
        <dbReference type="ARBA" id="ARBA00007953"/>
    </source>
</evidence>
<dbReference type="PANTHER" id="PTHR13326:SF31">
    <property type="entry name" value="PSEUDOURIDYLATE SYNTHASE 7 HOMOLOG"/>
    <property type="match status" value="1"/>
</dbReference>
<evidence type="ECO:0000313" key="5">
    <source>
        <dbReference type="EMBL" id="KZS15117.1"/>
    </source>
</evidence>
<evidence type="ECO:0000256" key="4">
    <source>
        <dbReference type="ARBA" id="ARBA00036943"/>
    </source>
</evidence>
<dbReference type="InterPro" id="IPR042214">
    <property type="entry name" value="TruD_catalytic"/>
</dbReference>
<dbReference type="InterPro" id="IPR011760">
    <property type="entry name" value="PsdUridine_synth_TruD_insert"/>
</dbReference>
<evidence type="ECO:0000313" key="6">
    <source>
        <dbReference type="Proteomes" id="UP000076858"/>
    </source>
</evidence>
<dbReference type="STRING" id="35525.A0A0P5YCB8"/>
<dbReference type="GO" id="GO:0005634">
    <property type="term" value="C:nucleus"/>
    <property type="evidence" value="ECO:0007669"/>
    <property type="project" value="TreeGrafter"/>
</dbReference>
<comment type="catalytic activity">
    <reaction evidence="4">
        <text>a uridine in tRNA = a pseudouridine in tRNA</text>
        <dbReference type="Rhea" id="RHEA:54572"/>
        <dbReference type="Rhea" id="RHEA-COMP:13339"/>
        <dbReference type="Rhea" id="RHEA-COMP:13934"/>
        <dbReference type="ChEBI" id="CHEBI:65314"/>
        <dbReference type="ChEBI" id="CHEBI:65315"/>
    </reaction>
</comment>
<dbReference type="PROSITE" id="PS50984">
    <property type="entry name" value="TRUD"/>
    <property type="match status" value="1"/>
</dbReference>
<comment type="caution">
    <text evidence="5">The sequence shown here is derived from an EMBL/GenBank/DDBJ whole genome shotgun (WGS) entry which is preliminary data.</text>
</comment>
<comment type="similarity">
    <text evidence="1">Belongs to the pseudouridine synthase TruD family.</text>
</comment>